<proteinExistence type="predicted"/>
<evidence type="ECO:0000313" key="1">
    <source>
        <dbReference type="EMBL" id="GFX94824.1"/>
    </source>
</evidence>
<evidence type="ECO:0000313" key="2">
    <source>
        <dbReference type="Proteomes" id="UP000887159"/>
    </source>
</evidence>
<comment type="caution">
    <text evidence="1">The sequence shown here is derived from an EMBL/GenBank/DDBJ whole genome shotgun (WGS) entry which is preliminary data.</text>
</comment>
<accession>A0A8X6RLV8</accession>
<reference evidence="1" key="1">
    <citation type="submission" date="2020-08" db="EMBL/GenBank/DDBJ databases">
        <title>Multicomponent nature underlies the extraordinary mechanical properties of spider dragline silk.</title>
        <authorList>
            <person name="Kono N."/>
            <person name="Nakamura H."/>
            <person name="Mori M."/>
            <person name="Yoshida Y."/>
            <person name="Ohtoshi R."/>
            <person name="Malay A.D."/>
            <person name="Moran D.A.P."/>
            <person name="Tomita M."/>
            <person name="Numata K."/>
            <person name="Arakawa K."/>
        </authorList>
    </citation>
    <scope>NUCLEOTIDE SEQUENCE</scope>
</reference>
<sequence length="81" mass="8830">MVRVVGNTGPLPGHSCIGSISAKTISSWLTSTHPRVQQGRHCAGHLAKTRHGAYLEYTQNIVLQQQGEDPTDKPATPYLQH</sequence>
<dbReference type="Proteomes" id="UP000887159">
    <property type="component" value="Unassembled WGS sequence"/>
</dbReference>
<keyword evidence="2" id="KW-1185">Reference proteome</keyword>
<gene>
    <name evidence="1" type="ORF">TNCV_2378971</name>
</gene>
<name>A0A8X6RLV8_TRICX</name>
<dbReference type="EMBL" id="BMAU01021181">
    <property type="protein sequence ID" value="GFX94824.1"/>
    <property type="molecule type" value="Genomic_DNA"/>
</dbReference>
<protein>
    <submittedName>
        <fullName evidence="1">Uncharacterized protein</fullName>
    </submittedName>
</protein>
<organism evidence="1 2">
    <name type="scientific">Trichonephila clavipes</name>
    <name type="common">Golden silk orbweaver</name>
    <name type="synonym">Nephila clavipes</name>
    <dbReference type="NCBI Taxonomy" id="2585209"/>
    <lineage>
        <taxon>Eukaryota</taxon>
        <taxon>Metazoa</taxon>
        <taxon>Ecdysozoa</taxon>
        <taxon>Arthropoda</taxon>
        <taxon>Chelicerata</taxon>
        <taxon>Arachnida</taxon>
        <taxon>Araneae</taxon>
        <taxon>Araneomorphae</taxon>
        <taxon>Entelegynae</taxon>
        <taxon>Araneoidea</taxon>
        <taxon>Nephilidae</taxon>
        <taxon>Trichonephila</taxon>
    </lineage>
</organism>
<dbReference type="AlphaFoldDB" id="A0A8X6RLV8"/>